<dbReference type="InterPro" id="IPR050121">
    <property type="entry name" value="Cytochrome_P450_monoxygenase"/>
</dbReference>
<keyword evidence="10" id="KW-0812">Transmembrane</keyword>
<keyword evidence="5 9" id="KW-0560">Oxidoreductase</keyword>
<evidence type="ECO:0000256" key="5">
    <source>
        <dbReference type="ARBA" id="ARBA00023002"/>
    </source>
</evidence>
<evidence type="ECO:0000256" key="4">
    <source>
        <dbReference type="ARBA" id="ARBA00022723"/>
    </source>
</evidence>
<dbReference type="InterPro" id="IPR002401">
    <property type="entry name" value="Cyt_P450_E_grp-I"/>
</dbReference>
<dbReference type="GO" id="GO:0004497">
    <property type="term" value="F:monooxygenase activity"/>
    <property type="evidence" value="ECO:0007669"/>
    <property type="project" value="UniProtKB-KW"/>
</dbReference>
<name>A0A4P7NEE4_PYROR</name>
<evidence type="ECO:0000256" key="7">
    <source>
        <dbReference type="ARBA" id="ARBA00023033"/>
    </source>
</evidence>
<dbReference type="InterPro" id="IPR001128">
    <property type="entry name" value="Cyt_P450"/>
</dbReference>
<dbReference type="EMBL" id="CP034207">
    <property type="protein sequence ID" value="QBZ60214.1"/>
    <property type="molecule type" value="Genomic_DNA"/>
</dbReference>
<dbReference type="PRINTS" id="PR00463">
    <property type="entry name" value="EP450I"/>
</dbReference>
<keyword evidence="4 8" id="KW-0479">Metal-binding</keyword>
<dbReference type="PANTHER" id="PTHR24305">
    <property type="entry name" value="CYTOCHROME P450"/>
    <property type="match status" value="1"/>
</dbReference>
<dbReference type="InterPro" id="IPR036396">
    <property type="entry name" value="Cyt_P450_sf"/>
</dbReference>
<evidence type="ECO:0000256" key="1">
    <source>
        <dbReference type="ARBA" id="ARBA00001971"/>
    </source>
</evidence>
<dbReference type="GO" id="GO:0005506">
    <property type="term" value="F:iron ion binding"/>
    <property type="evidence" value="ECO:0007669"/>
    <property type="project" value="InterPro"/>
</dbReference>
<evidence type="ECO:0000313" key="11">
    <source>
        <dbReference type="EMBL" id="QBZ60214.1"/>
    </source>
</evidence>
<dbReference type="PROSITE" id="PS00086">
    <property type="entry name" value="CYTOCHROME_P450"/>
    <property type="match status" value="1"/>
</dbReference>
<protein>
    <recommendedName>
        <fullName evidence="13">Isotrichodermin C-15 hydroxylase</fullName>
    </recommendedName>
</protein>
<dbReference type="Pfam" id="PF00067">
    <property type="entry name" value="p450"/>
    <property type="match status" value="1"/>
</dbReference>
<dbReference type="Proteomes" id="UP000294847">
    <property type="component" value="Chromosome 4"/>
</dbReference>
<comment type="cofactor">
    <cofactor evidence="1 8">
        <name>heme</name>
        <dbReference type="ChEBI" id="CHEBI:30413"/>
    </cofactor>
</comment>
<reference evidence="11 12" key="1">
    <citation type="journal article" date="2019" name="Mol. Biol. Evol.">
        <title>Blast fungal genomes show frequent chromosomal changes, gene gains and losses, and effector gene turnover.</title>
        <authorList>
            <person name="Gomez Luciano L.B."/>
            <person name="Jason Tsai I."/>
            <person name="Chuma I."/>
            <person name="Tosa Y."/>
            <person name="Chen Y.H."/>
            <person name="Li J.Y."/>
            <person name="Li M.Y."/>
            <person name="Jade Lu M.Y."/>
            <person name="Nakayashiki H."/>
            <person name="Li W.H."/>
        </authorList>
    </citation>
    <scope>NUCLEOTIDE SEQUENCE [LARGE SCALE GENOMIC DNA]</scope>
    <source>
        <strain evidence="11">MZ5-1-6</strain>
    </source>
</reference>
<evidence type="ECO:0000256" key="6">
    <source>
        <dbReference type="ARBA" id="ARBA00023004"/>
    </source>
</evidence>
<organism evidence="11 12">
    <name type="scientific">Pyricularia oryzae</name>
    <name type="common">Rice blast fungus</name>
    <name type="synonym">Magnaporthe oryzae</name>
    <dbReference type="NCBI Taxonomy" id="318829"/>
    <lineage>
        <taxon>Eukaryota</taxon>
        <taxon>Fungi</taxon>
        <taxon>Dikarya</taxon>
        <taxon>Ascomycota</taxon>
        <taxon>Pezizomycotina</taxon>
        <taxon>Sordariomycetes</taxon>
        <taxon>Sordariomycetidae</taxon>
        <taxon>Magnaporthales</taxon>
        <taxon>Pyriculariaceae</taxon>
        <taxon>Pyricularia</taxon>
    </lineage>
</organism>
<feature type="transmembrane region" description="Helical" evidence="10">
    <location>
        <begin position="12"/>
        <end position="37"/>
    </location>
</feature>
<dbReference type="GO" id="GO:0020037">
    <property type="term" value="F:heme binding"/>
    <property type="evidence" value="ECO:0007669"/>
    <property type="project" value="InterPro"/>
</dbReference>
<dbReference type="PANTHER" id="PTHR24305:SF230">
    <property type="entry name" value="P450, PUTATIVE (EUROFUNG)-RELATED"/>
    <property type="match status" value="1"/>
</dbReference>
<sequence>MGLMQQTPAAPFGLGTSTLLFSLVGFGILSYVVYLAVVRPIYNVFFHPLSKYPGPKSWAASRIPYVLSSTGGHLQYKLLELHCKYGDVVRIAPNELSYVRPDAWKQVMGHRKHGESENGKERVNYTSFADSIIGADRHEHAQGRRVLSHAFSAKRMLEQEPLIKKYIDLFFERLPVVSEGCSKPVDIVRWYNYTTFDIIGDLTFGESFHCLESKTMHPWVRLIFASVRDGNLLSNLRAYYSNIDSFMYRFFPSAVKHKMQHEEMLRQKLKQREAMGSSRPDFYDSMTRKDKNGFGFTPIQIERNSDLLVGAGSETTATVLSFSTYLLCKHPEIQAKAAKEVRELFKSEDEITMTQVQQSHYLLAVLNEAMRLWPAAPAELPRQTPPEGSMVCGEFIPGDTILLVAQYPSNHYPGNWVKPEEFIPERWLKDADPIYDADKKEAFNPFNHGGRDCIGKNLAYSEMRMILARMLYNYDMELDEQSKNWAEGMLAYTLWDKPPMFVHLKPRKVEA</sequence>
<evidence type="ECO:0000256" key="3">
    <source>
        <dbReference type="ARBA" id="ARBA00022617"/>
    </source>
</evidence>
<evidence type="ECO:0000256" key="10">
    <source>
        <dbReference type="SAM" id="Phobius"/>
    </source>
</evidence>
<evidence type="ECO:0008006" key="13">
    <source>
        <dbReference type="Google" id="ProtNLM"/>
    </source>
</evidence>
<comment type="similarity">
    <text evidence="2 9">Belongs to the cytochrome P450 family.</text>
</comment>
<dbReference type="AlphaFoldDB" id="A0A4P7NEE4"/>
<accession>A0A4P7NEE4</accession>
<evidence type="ECO:0000256" key="2">
    <source>
        <dbReference type="ARBA" id="ARBA00010617"/>
    </source>
</evidence>
<dbReference type="GO" id="GO:0016705">
    <property type="term" value="F:oxidoreductase activity, acting on paired donors, with incorporation or reduction of molecular oxygen"/>
    <property type="evidence" value="ECO:0007669"/>
    <property type="project" value="InterPro"/>
</dbReference>
<dbReference type="InterPro" id="IPR017972">
    <property type="entry name" value="Cyt_P450_CS"/>
</dbReference>
<evidence type="ECO:0000256" key="8">
    <source>
        <dbReference type="PIRSR" id="PIRSR602401-1"/>
    </source>
</evidence>
<dbReference type="Gene3D" id="1.10.630.10">
    <property type="entry name" value="Cytochrome P450"/>
    <property type="match status" value="1"/>
</dbReference>
<keyword evidence="7 9" id="KW-0503">Monooxygenase</keyword>
<dbReference type="CDD" id="cd11058">
    <property type="entry name" value="CYP60B-like"/>
    <property type="match status" value="1"/>
</dbReference>
<dbReference type="VEuPathDB" id="FungiDB:M_BR32_EuGene_00129871"/>
<keyword evidence="10" id="KW-1133">Transmembrane helix</keyword>
<evidence type="ECO:0000256" key="9">
    <source>
        <dbReference type="RuleBase" id="RU000461"/>
    </source>
</evidence>
<dbReference type="SUPFAM" id="SSF48264">
    <property type="entry name" value="Cytochrome P450"/>
    <property type="match status" value="1"/>
</dbReference>
<keyword evidence="6 8" id="KW-0408">Iron</keyword>
<evidence type="ECO:0000313" key="12">
    <source>
        <dbReference type="Proteomes" id="UP000294847"/>
    </source>
</evidence>
<feature type="binding site" description="axial binding residue" evidence="8">
    <location>
        <position position="453"/>
    </location>
    <ligand>
        <name>heme</name>
        <dbReference type="ChEBI" id="CHEBI:30413"/>
    </ligand>
    <ligandPart>
        <name>Fe</name>
        <dbReference type="ChEBI" id="CHEBI:18248"/>
    </ligandPart>
</feature>
<gene>
    <name evidence="11" type="ORF">PoMZ_07152</name>
</gene>
<keyword evidence="3 8" id="KW-0349">Heme</keyword>
<proteinExistence type="inferred from homology"/>
<keyword evidence="10" id="KW-0472">Membrane</keyword>
<dbReference type="PRINTS" id="PR00385">
    <property type="entry name" value="P450"/>
</dbReference>